<comment type="caution">
    <text evidence="2">The sequence shown here is derived from an EMBL/GenBank/DDBJ whole genome shotgun (WGS) entry which is preliminary data.</text>
</comment>
<proteinExistence type="predicted"/>
<keyword evidence="1" id="KW-0812">Transmembrane</keyword>
<organism evidence="2 3">
    <name type="scientific">Adhaeribacter rhizoryzae</name>
    <dbReference type="NCBI Taxonomy" id="2607907"/>
    <lineage>
        <taxon>Bacteria</taxon>
        <taxon>Pseudomonadati</taxon>
        <taxon>Bacteroidota</taxon>
        <taxon>Cytophagia</taxon>
        <taxon>Cytophagales</taxon>
        <taxon>Hymenobacteraceae</taxon>
        <taxon>Adhaeribacter</taxon>
    </lineage>
</organism>
<reference evidence="2 3" key="1">
    <citation type="submission" date="2019-09" db="EMBL/GenBank/DDBJ databases">
        <title>Genome sequence and assembly of Adhaeribacter sp.</title>
        <authorList>
            <person name="Chhetri G."/>
        </authorList>
    </citation>
    <scope>NUCLEOTIDE SEQUENCE [LARGE SCALE GENOMIC DNA]</scope>
    <source>
        <strain evidence="2 3">DK36</strain>
    </source>
</reference>
<evidence type="ECO:0000313" key="2">
    <source>
        <dbReference type="EMBL" id="KAA5546405.1"/>
    </source>
</evidence>
<dbReference type="InterPro" id="IPR021215">
    <property type="entry name" value="DUF2752"/>
</dbReference>
<protein>
    <submittedName>
        <fullName evidence="2">DUF2752 domain-containing protein</fullName>
    </submittedName>
</protein>
<evidence type="ECO:0000256" key="1">
    <source>
        <dbReference type="SAM" id="Phobius"/>
    </source>
</evidence>
<keyword evidence="1" id="KW-1133">Transmembrane helix</keyword>
<gene>
    <name evidence="2" type="ORF">F0145_10955</name>
</gene>
<dbReference type="EMBL" id="VWSF01000007">
    <property type="protein sequence ID" value="KAA5546405.1"/>
    <property type="molecule type" value="Genomic_DNA"/>
</dbReference>
<dbReference type="AlphaFoldDB" id="A0A5M6DM13"/>
<sequence>MKKGNYYILAAKISGYLLVPLILLLLPTDFFDSGQSLCLSKILAGVECYGCGMTRAIMHLIHLDFKGAYEFNKLAFVTFPVLSFLWLQGFRKDFNQFKGYKNQKDQISAG</sequence>
<dbReference type="Pfam" id="PF10825">
    <property type="entry name" value="DUF2752"/>
    <property type="match status" value="1"/>
</dbReference>
<keyword evidence="3" id="KW-1185">Reference proteome</keyword>
<name>A0A5M6DM13_9BACT</name>
<accession>A0A5M6DM13</accession>
<feature type="transmembrane region" description="Helical" evidence="1">
    <location>
        <begin position="73"/>
        <end position="90"/>
    </location>
</feature>
<feature type="transmembrane region" description="Helical" evidence="1">
    <location>
        <begin position="6"/>
        <end position="26"/>
    </location>
</feature>
<keyword evidence="1" id="KW-0472">Membrane</keyword>
<evidence type="ECO:0000313" key="3">
    <source>
        <dbReference type="Proteomes" id="UP000323426"/>
    </source>
</evidence>
<dbReference type="Proteomes" id="UP000323426">
    <property type="component" value="Unassembled WGS sequence"/>
</dbReference>
<dbReference type="RefSeq" id="WP_150088453.1">
    <property type="nucleotide sequence ID" value="NZ_VWSF01000007.1"/>
</dbReference>